<organism evidence="1 2">
    <name type="scientific">Stephania cephalantha</name>
    <dbReference type="NCBI Taxonomy" id="152367"/>
    <lineage>
        <taxon>Eukaryota</taxon>
        <taxon>Viridiplantae</taxon>
        <taxon>Streptophyta</taxon>
        <taxon>Embryophyta</taxon>
        <taxon>Tracheophyta</taxon>
        <taxon>Spermatophyta</taxon>
        <taxon>Magnoliopsida</taxon>
        <taxon>Ranunculales</taxon>
        <taxon>Menispermaceae</taxon>
        <taxon>Menispermoideae</taxon>
        <taxon>Cissampelideae</taxon>
        <taxon>Stephania</taxon>
    </lineage>
</organism>
<comment type="caution">
    <text evidence="1">The sequence shown here is derived from an EMBL/GenBank/DDBJ whole genome shotgun (WGS) entry which is preliminary data.</text>
</comment>
<dbReference type="Proteomes" id="UP001419268">
    <property type="component" value="Unassembled WGS sequence"/>
</dbReference>
<name>A0AAP0I1Y7_9MAGN</name>
<evidence type="ECO:0000313" key="2">
    <source>
        <dbReference type="Proteomes" id="UP001419268"/>
    </source>
</evidence>
<dbReference type="EMBL" id="JBBNAG010000009">
    <property type="protein sequence ID" value="KAK9105316.1"/>
    <property type="molecule type" value="Genomic_DNA"/>
</dbReference>
<protein>
    <submittedName>
        <fullName evidence="1">Uncharacterized protein</fullName>
    </submittedName>
</protein>
<gene>
    <name evidence="1" type="ORF">Scep_022160</name>
</gene>
<reference evidence="1 2" key="1">
    <citation type="submission" date="2024-01" db="EMBL/GenBank/DDBJ databases">
        <title>Genome assemblies of Stephania.</title>
        <authorList>
            <person name="Yang L."/>
        </authorList>
    </citation>
    <scope>NUCLEOTIDE SEQUENCE [LARGE SCALE GENOMIC DNA]</scope>
    <source>
        <strain evidence="1">JXDWG</strain>
        <tissue evidence="1">Leaf</tissue>
    </source>
</reference>
<accession>A0AAP0I1Y7</accession>
<proteinExistence type="predicted"/>
<evidence type="ECO:0000313" key="1">
    <source>
        <dbReference type="EMBL" id="KAK9105316.1"/>
    </source>
</evidence>
<dbReference type="AlphaFoldDB" id="A0AAP0I1Y7"/>
<sequence length="55" mass="6312">MRAVQALTNSHTLVRFSPSQTTATRPRFIRHQQPCVALAFVQLVHRNLISLHQHP</sequence>
<keyword evidence="2" id="KW-1185">Reference proteome</keyword>